<dbReference type="Pfam" id="PF01095">
    <property type="entry name" value="Pectinesterase"/>
    <property type="match status" value="1"/>
</dbReference>
<proteinExistence type="inferred from homology"/>
<dbReference type="PANTHER" id="PTHR31321">
    <property type="entry name" value="ACYL-COA THIOESTER HYDROLASE YBHC-RELATED"/>
    <property type="match status" value="1"/>
</dbReference>
<keyword evidence="5" id="KW-0134">Cell wall</keyword>
<evidence type="ECO:0000259" key="11">
    <source>
        <dbReference type="Pfam" id="PF01095"/>
    </source>
</evidence>
<dbReference type="InterPro" id="IPR000070">
    <property type="entry name" value="Pectinesterase_cat"/>
</dbReference>
<sequence length="246" mass="27189">MLNSQAKEEASQLSKAPLTLFQNQILSGLTSEFLQELIRLAHANAAPMTNLTPALAAKVEGNRSAFYNCAFKGVQDTLCDHSGLHYYNNCYIQGAIDFIFGDAQSIYEKCAINFTTGIGGPKRDGVITAQSRGSIDSTTGFVFKECTITGINGKTQLGRAYGYYSRVIIANSFLSDVVRPEGWSTWKKPEKNLVYVEVNNTGPGANNPNRVKWMKTLSKDELKSFLDISYVDIDGWIAKQRKANNF</sequence>
<comment type="similarity">
    <text evidence="3">Belongs to the pectinesterase family.</text>
</comment>
<evidence type="ECO:0000256" key="1">
    <source>
        <dbReference type="ARBA" id="ARBA00004191"/>
    </source>
</evidence>
<evidence type="ECO:0000256" key="10">
    <source>
        <dbReference type="RuleBase" id="RU000589"/>
    </source>
</evidence>
<comment type="catalytic activity">
    <reaction evidence="8 10">
        <text>[(1-&gt;4)-alpha-D-galacturonosyl methyl ester](n) + n H2O = [(1-&gt;4)-alpha-D-galacturonosyl](n) + n methanol + n H(+)</text>
        <dbReference type="Rhea" id="RHEA:22380"/>
        <dbReference type="Rhea" id="RHEA-COMP:14570"/>
        <dbReference type="Rhea" id="RHEA-COMP:14573"/>
        <dbReference type="ChEBI" id="CHEBI:15377"/>
        <dbReference type="ChEBI" id="CHEBI:15378"/>
        <dbReference type="ChEBI" id="CHEBI:17790"/>
        <dbReference type="ChEBI" id="CHEBI:140522"/>
        <dbReference type="ChEBI" id="CHEBI:140523"/>
        <dbReference type="EC" id="3.1.1.11"/>
    </reaction>
</comment>
<evidence type="ECO:0000256" key="4">
    <source>
        <dbReference type="ARBA" id="ARBA00013229"/>
    </source>
</evidence>
<dbReference type="PROSITE" id="PS00503">
    <property type="entry name" value="PECTINESTERASE_2"/>
    <property type="match status" value="1"/>
</dbReference>
<comment type="pathway">
    <text evidence="2 10">Glycan metabolism; pectin degradation; 2-dehydro-3-deoxy-D-gluconate from pectin: step 1/5.</text>
</comment>
<dbReference type="AlphaFoldDB" id="A0AAV1WNK9"/>
<keyword evidence="6 10" id="KW-0378">Hydrolase</keyword>
<evidence type="ECO:0000256" key="2">
    <source>
        <dbReference type="ARBA" id="ARBA00005184"/>
    </source>
</evidence>
<reference evidence="12 13" key="1">
    <citation type="submission" date="2024-03" db="EMBL/GenBank/DDBJ databases">
        <authorList>
            <person name="Martinez-Hernandez J."/>
        </authorList>
    </citation>
    <scope>NUCLEOTIDE SEQUENCE [LARGE SCALE GENOMIC DNA]</scope>
</reference>
<protein>
    <recommendedName>
        <fullName evidence="4 10">Pectinesterase</fullName>
        <ecNumber evidence="4 10">3.1.1.11</ecNumber>
    </recommendedName>
</protein>
<name>A0AAV1WNK9_LUPLU</name>
<evidence type="ECO:0000256" key="7">
    <source>
        <dbReference type="ARBA" id="ARBA00023085"/>
    </source>
</evidence>
<keyword evidence="5" id="KW-0964">Secreted</keyword>
<dbReference type="EC" id="3.1.1.11" evidence="4 10"/>
<dbReference type="InterPro" id="IPR012334">
    <property type="entry name" value="Pectin_lyas_fold"/>
</dbReference>
<evidence type="ECO:0000256" key="9">
    <source>
        <dbReference type="PROSITE-ProRule" id="PRU10040"/>
    </source>
</evidence>
<dbReference type="InterPro" id="IPR011050">
    <property type="entry name" value="Pectin_lyase_fold/virulence"/>
</dbReference>
<dbReference type="SUPFAM" id="SSF51126">
    <property type="entry name" value="Pectin lyase-like"/>
    <property type="match status" value="1"/>
</dbReference>
<evidence type="ECO:0000256" key="5">
    <source>
        <dbReference type="ARBA" id="ARBA00022512"/>
    </source>
</evidence>
<feature type="active site" evidence="9">
    <location>
        <position position="97"/>
    </location>
</feature>
<feature type="domain" description="Pectinesterase catalytic" evidence="11">
    <location>
        <begin position="44"/>
        <end position="226"/>
    </location>
</feature>
<evidence type="ECO:0000256" key="8">
    <source>
        <dbReference type="ARBA" id="ARBA00047928"/>
    </source>
</evidence>
<comment type="caution">
    <text evidence="12">The sequence shown here is derived from an EMBL/GenBank/DDBJ whole genome shotgun (WGS) entry which is preliminary data.</text>
</comment>
<keyword evidence="7 10" id="KW-0063">Aspartyl esterase</keyword>
<accession>A0AAV1WNK9</accession>
<evidence type="ECO:0000313" key="13">
    <source>
        <dbReference type="Proteomes" id="UP001497480"/>
    </source>
</evidence>
<keyword evidence="13" id="KW-1185">Reference proteome</keyword>
<evidence type="ECO:0000313" key="12">
    <source>
        <dbReference type="EMBL" id="CAL0310914.1"/>
    </source>
</evidence>
<evidence type="ECO:0000256" key="3">
    <source>
        <dbReference type="ARBA" id="ARBA00008891"/>
    </source>
</evidence>
<dbReference type="Proteomes" id="UP001497480">
    <property type="component" value="Unassembled WGS sequence"/>
</dbReference>
<organism evidence="12 13">
    <name type="scientific">Lupinus luteus</name>
    <name type="common">European yellow lupine</name>
    <dbReference type="NCBI Taxonomy" id="3873"/>
    <lineage>
        <taxon>Eukaryota</taxon>
        <taxon>Viridiplantae</taxon>
        <taxon>Streptophyta</taxon>
        <taxon>Embryophyta</taxon>
        <taxon>Tracheophyta</taxon>
        <taxon>Spermatophyta</taxon>
        <taxon>Magnoliopsida</taxon>
        <taxon>eudicotyledons</taxon>
        <taxon>Gunneridae</taxon>
        <taxon>Pentapetalae</taxon>
        <taxon>rosids</taxon>
        <taxon>fabids</taxon>
        <taxon>Fabales</taxon>
        <taxon>Fabaceae</taxon>
        <taxon>Papilionoideae</taxon>
        <taxon>50 kb inversion clade</taxon>
        <taxon>genistoids sensu lato</taxon>
        <taxon>core genistoids</taxon>
        <taxon>Genisteae</taxon>
        <taxon>Lupinus</taxon>
    </lineage>
</organism>
<dbReference type="Gene3D" id="2.160.20.10">
    <property type="entry name" value="Single-stranded right-handed beta-helix, Pectin lyase-like"/>
    <property type="match status" value="1"/>
</dbReference>
<evidence type="ECO:0000256" key="6">
    <source>
        <dbReference type="ARBA" id="ARBA00022801"/>
    </source>
</evidence>
<dbReference type="InterPro" id="IPR033131">
    <property type="entry name" value="Pectinesterase_Asp_AS"/>
</dbReference>
<dbReference type="PANTHER" id="PTHR31321:SF134">
    <property type="entry name" value="PECTINESTERASE"/>
    <property type="match status" value="1"/>
</dbReference>
<dbReference type="GO" id="GO:0030599">
    <property type="term" value="F:pectinesterase activity"/>
    <property type="evidence" value="ECO:0007669"/>
    <property type="project" value="UniProtKB-UniRule"/>
</dbReference>
<dbReference type="GO" id="GO:0045490">
    <property type="term" value="P:pectin catabolic process"/>
    <property type="evidence" value="ECO:0007669"/>
    <property type="project" value="UniProtKB-UniRule"/>
</dbReference>
<comment type="subcellular location">
    <subcellularLocation>
        <location evidence="1">Secreted</location>
        <location evidence="1">Cell wall</location>
    </subcellularLocation>
</comment>
<dbReference type="EMBL" id="CAXHTB010000008">
    <property type="protein sequence ID" value="CAL0310914.1"/>
    <property type="molecule type" value="Genomic_DNA"/>
</dbReference>
<gene>
    <name evidence="12" type="ORF">LLUT_LOCUS11974</name>
</gene>
<dbReference type="GO" id="GO:0042545">
    <property type="term" value="P:cell wall modification"/>
    <property type="evidence" value="ECO:0007669"/>
    <property type="project" value="UniProtKB-UniRule"/>
</dbReference>